<dbReference type="PANTHER" id="PTHR30238">
    <property type="entry name" value="MEMBRANE BOUND PREDICTED REDOX MODULATOR"/>
    <property type="match status" value="1"/>
</dbReference>
<feature type="transmembrane region" description="Helical" evidence="6">
    <location>
        <begin position="217"/>
        <end position="234"/>
    </location>
</feature>
<dbReference type="AlphaFoldDB" id="C5WCC5"/>
<comment type="subcellular location">
    <subcellularLocation>
        <location evidence="1">Membrane</location>
        <topology evidence="1">Multi-pass membrane protein</topology>
    </subcellularLocation>
</comment>
<evidence type="ECO:0000313" key="7">
    <source>
        <dbReference type="EMBL" id="BAH82981.1"/>
    </source>
</evidence>
<proteinExistence type="inferred from homology"/>
<name>C5WCC5_9ENTR</name>
<dbReference type="EMBL" id="AP010872">
    <property type="protein sequence ID" value="BAH82981.1"/>
    <property type="molecule type" value="Genomic_DNA"/>
</dbReference>
<sequence>MRVKMFTWTALYNVWFALGTLTVLEIVLGIDNIIFLSLVVSKLPYNMQNRARLLGIIMAMIMRVMLLMCVTFIGRMTHPIFHLFHHEFSIRDLFLFNGGFFLVWKSSREIYETIKDRTISTNDNYQPSFIYVIIQIMFLDIIFSLDSVITAVGLSNNLHIMICAILISVFFMLYAAKIIGEFIEKHPSIKILALTFLNLVGWMLVLESERIFIVKSYIYFAMLFSIIVEILNWLRTNNIY</sequence>
<dbReference type="GO" id="GO:0016020">
    <property type="term" value="C:membrane"/>
    <property type="evidence" value="ECO:0007669"/>
    <property type="project" value="UniProtKB-SubCell"/>
</dbReference>
<dbReference type="STRING" id="476281.ICMP_119"/>
<keyword evidence="3 6" id="KW-0812">Transmembrane</keyword>
<feature type="transmembrane region" description="Helical" evidence="6">
    <location>
        <begin position="12"/>
        <end position="41"/>
    </location>
</feature>
<feature type="transmembrane region" description="Helical" evidence="6">
    <location>
        <begin position="158"/>
        <end position="176"/>
    </location>
</feature>
<feature type="transmembrane region" description="Helical" evidence="6">
    <location>
        <begin position="53"/>
        <end position="76"/>
    </location>
</feature>
<keyword evidence="8" id="KW-1185">Reference proteome</keyword>
<evidence type="ECO:0000313" key="8">
    <source>
        <dbReference type="Proteomes" id="UP000061704"/>
    </source>
</evidence>
<feature type="transmembrane region" description="Helical" evidence="6">
    <location>
        <begin position="128"/>
        <end position="152"/>
    </location>
</feature>
<dbReference type="Pfam" id="PF03741">
    <property type="entry name" value="TerC"/>
    <property type="match status" value="1"/>
</dbReference>
<organism evidence="7 8">
    <name type="scientific">Candidatus Ishikawaella capsulata Mpkobe</name>
    <dbReference type="NCBI Taxonomy" id="476281"/>
    <lineage>
        <taxon>Bacteria</taxon>
        <taxon>Pseudomonadati</taxon>
        <taxon>Pseudomonadota</taxon>
        <taxon>Gammaproteobacteria</taxon>
        <taxon>Enterobacterales</taxon>
        <taxon>Enterobacteriaceae</taxon>
        <taxon>Candidatus Ishikawella</taxon>
    </lineage>
</organism>
<evidence type="ECO:0000256" key="6">
    <source>
        <dbReference type="SAM" id="Phobius"/>
    </source>
</evidence>
<reference evidence="7 8" key="1">
    <citation type="journal article" date="2011" name="Genome Biol. Evol.">
        <title>Reductive evolution of bacterial genome in insect gut environment.</title>
        <authorList>
            <person name="Nikoh N."/>
            <person name="Hosokawa T."/>
            <person name="Ohshima K."/>
            <person name="Hattori M."/>
            <person name="Fukatsu T."/>
        </authorList>
    </citation>
    <scope>NUCLEOTIDE SEQUENCE [LARGE SCALE GENOMIC DNA]</scope>
    <source>
        <strain evidence="7 8">Mpkobe</strain>
    </source>
</reference>
<dbReference type="InterPro" id="IPR005496">
    <property type="entry name" value="Integral_membrane_TerC"/>
</dbReference>
<dbReference type="Proteomes" id="UP000061704">
    <property type="component" value="Chromosome"/>
</dbReference>
<accession>C5WCC5</accession>
<gene>
    <name evidence="7" type="primary">ygdQ</name>
    <name evidence="7" type="ORF">ICMP_119</name>
</gene>
<keyword evidence="4 6" id="KW-1133">Transmembrane helix</keyword>
<dbReference type="KEGG" id="icp:ICMP_119"/>
<evidence type="ECO:0000256" key="5">
    <source>
        <dbReference type="ARBA" id="ARBA00023136"/>
    </source>
</evidence>
<evidence type="ECO:0000256" key="4">
    <source>
        <dbReference type="ARBA" id="ARBA00022989"/>
    </source>
</evidence>
<comment type="similarity">
    <text evidence="2">Belongs to the TerC family.</text>
</comment>
<keyword evidence="5 6" id="KW-0472">Membrane</keyword>
<evidence type="ECO:0000256" key="2">
    <source>
        <dbReference type="ARBA" id="ARBA00007511"/>
    </source>
</evidence>
<dbReference type="HOGENOM" id="CLU_064910_0_0_6"/>
<feature type="transmembrane region" description="Helical" evidence="6">
    <location>
        <begin position="88"/>
        <end position="107"/>
    </location>
</feature>
<feature type="transmembrane region" description="Helical" evidence="6">
    <location>
        <begin position="188"/>
        <end position="205"/>
    </location>
</feature>
<evidence type="ECO:0000256" key="1">
    <source>
        <dbReference type="ARBA" id="ARBA00004141"/>
    </source>
</evidence>
<evidence type="ECO:0000256" key="3">
    <source>
        <dbReference type="ARBA" id="ARBA00022692"/>
    </source>
</evidence>
<dbReference type="PANTHER" id="PTHR30238:SF4">
    <property type="entry name" value="SLL1022 PROTEIN"/>
    <property type="match status" value="1"/>
</dbReference>
<protein>
    <submittedName>
        <fullName evidence="7">Predicted inner membrane protein</fullName>
    </submittedName>
</protein>